<dbReference type="EMBL" id="JAAXOY010000486">
    <property type="protein sequence ID" value="NKY40871.1"/>
    <property type="molecule type" value="Genomic_DNA"/>
</dbReference>
<name>A0ABX1K2S3_9CELL</name>
<gene>
    <name evidence="1" type="ORF">HGA02_15460</name>
</gene>
<evidence type="ECO:0008006" key="3">
    <source>
        <dbReference type="Google" id="ProtNLM"/>
    </source>
</evidence>
<comment type="caution">
    <text evidence="1">The sequence shown here is derived from an EMBL/GenBank/DDBJ whole genome shotgun (WGS) entry which is preliminary data.</text>
</comment>
<organism evidence="1 2">
    <name type="scientific">Cellulomonas septica</name>
    <dbReference type="NCBI Taxonomy" id="285080"/>
    <lineage>
        <taxon>Bacteria</taxon>
        <taxon>Bacillati</taxon>
        <taxon>Actinomycetota</taxon>
        <taxon>Actinomycetes</taxon>
        <taxon>Micrococcales</taxon>
        <taxon>Cellulomonadaceae</taxon>
        <taxon>Cellulomonas</taxon>
    </lineage>
</organism>
<proteinExistence type="predicted"/>
<dbReference type="RefSeq" id="WP_168679946.1">
    <property type="nucleotide sequence ID" value="NZ_JAAXOY010000486.1"/>
</dbReference>
<feature type="non-terminal residue" evidence="1">
    <location>
        <position position="64"/>
    </location>
</feature>
<sequence>MSVRHVAQGVAPGVKVTTPPLGLHVVPRPGPTAELEAAVAGHRVAAVVAPAGFGKTTLVAAWAA</sequence>
<keyword evidence="2" id="KW-1185">Reference proteome</keyword>
<evidence type="ECO:0000313" key="1">
    <source>
        <dbReference type="EMBL" id="NKY40871.1"/>
    </source>
</evidence>
<protein>
    <recommendedName>
        <fullName evidence="3">Orc1-like AAA ATPase domain-containing protein</fullName>
    </recommendedName>
</protein>
<evidence type="ECO:0000313" key="2">
    <source>
        <dbReference type="Proteomes" id="UP000777774"/>
    </source>
</evidence>
<reference evidence="1 2" key="1">
    <citation type="submission" date="2020-04" db="EMBL/GenBank/DDBJ databases">
        <title>MicrobeNet Type strains.</title>
        <authorList>
            <person name="Nicholson A.C."/>
        </authorList>
    </citation>
    <scope>NUCLEOTIDE SEQUENCE [LARGE SCALE GENOMIC DNA]</scope>
    <source>
        <strain evidence="1 2">ATCC BAA-787</strain>
    </source>
</reference>
<dbReference type="Proteomes" id="UP000777774">
    <property type="component" value="Unassembled WGS sequence"/>
</dbReference>
<accession>A0ABX1K2S3</accession>